<dbReference type="InterPro" id="IPR036457">
    <property type="entry name" value="PPM-type-like_dom_sf"/>
</dbReference>
<reference evidence="2" key="1">
    <citation type="submission" date="2023-07" db="EMBL/GenBank/DDBJ databases">
        <title>Whole genome shotgun sequence of Streptomyces achromogenes subsp. rubradiris NBRC 14000.</title>
        <authorList>
            <person name="Komaki H."/>
            <person name="Tamura T."/>
        </authorList>
    </citation>
    <scope>NUCLEOTIDE SEQUENCE [LARGE SCALE GENOMIC DNA]</scope>
    <source>
        <strain evidence="2">NBRC 14000</strain>
    </source>
</reference>
<dbReference type="EMBL" id="BNEA01000015">
    <property type="protein sequence ID" value="GHI56236.1"/>
    <property type="molecule type" value="Genomic_DNA"/>
</dbReference>
<evidence type="ECO:0000313" key="2">
    <source>
        <dbReference type="Proteomes" id="UP000646738"/>
    </source>
</evidence>
<dbReference type="RefSeq" id="WP_189997876.1">
    <property type="nucleotide sequence ID" value="NZ_BNCB01000017.1"/>
</dbReference>
<protein>
    <recommendedName>
        <fullName evidence="3">Protein phosphatase 2C</fullName>
    </recommendedName>
</protein>
<dbReference type="Gene3D" id="3.60.40.10">
    <property type="entry name" value="PPM-type phosphatase domain"/>
    <property type="match status" value="1"/>
</dbReference>
<gene>
    <name evidence="1" type="ORF">Srubr_60820</name>
</gene>
<proteinExistence type="predicted"/>
<comment type="caution">
    <text evidence="1">The sequence shown here is derived from an EMBL/GenBank/DDBJ whole genome shotgun (WGS) entry which is preliminary data.</text>
</comment>
<sequence>MGAHPTPIDLHCFLVPKAGSLPEECEDATYVASSPDEHSVFAAVSDGASESLLSGAWARKLVRGAVASMAAADDRRHDTENSRSESFVEDLLARTVDQWDGYIAEYRTERAARGRPITWYEQPGLDKGAFATLLAAHVRAAPAVPEDPTAPRPWTWHAFALGDSCLFHLREGRLIASFPIADGDGFGITPQLLGSRNRDAALITDRASTATGELRADDELLLTTDALAAWLLAHPELASGGPGRQLGKLADLGEETFAEWVQSERDKSRMRNDDVALIRVRVKTEG</sequence>
<keyword evidence="2" id="KW-1185">Reference proteome</keyword>
<dbReference type="SUPFAM" id="SSF81606">
    <property type="entry name" value="PP2C-like"/>
    <property type="match status" value="1"/>
</dbReference>
<accession>A0ABQ3RK67</accession>
<dbReference type="Proteomes" id="UP000646738">
    <property type="component" value="Unassembled WGS sequence"/>
</dbReference>
<name>A0ABQ3RK67_STRRR</name>
<evidence type="ECO:0000313" key="1">
    <source>
        <dbReference type="EMBL" id="GHI56236.1"/>
    </source>
</evidence>
<evidence type="ECO:0008006" key="3">
    <source>
        <dbReference type="Google" id="ProtNLM"/>
    </source>
</evidence>
<organism evidence="1 2">
    <name type="scientific">Streptomyces rubradiris</name>
    <name type="common">Streptomyces achromogenes subsp. rubradiris</name>
    <dbReference type="NCBI Taxonomy" id="285531"/>
    <lineage>
        <taxon>Bacteria</taxon>
        <taxon>Bacillati</taxon>
        <taxon>Actinomycetota</taxon>
        <taxon>Actinomycetes</taxon>
        <taxon>Kitasatosporales</taxon>
        <taxon>Streptomycetaceae</taxon>
        <taxon>Streptomyces</taxon>
    </lineage>
</organism>